<evidence type="ECO:0000313" key="3">
    <source>
        <dbReference type="EMBL" id="ABM81370.1"/>
    </source>
</evidence>
<feature type="transmembrane region" description="Helical" evidence="2">
    <location>
        <begin position="7"/>
        <end position="27"/>
    </location>
</feature>
<feature type="transmembrane region" description="Helical" evidence="2">
    <location>
        <begin position="107"/>
        <end position="128"/>
    </location>
</feature>
<gene>
    <name evidence="3" type="ordered locus">Hbut_1549</name>
</gene>
<keyword evidence="2" id="KW-1133">Transmembrane helix</keyword>
<name>A2BN09_HYPBU</name>
<feature type="transmembrane region" description="Helical" evidence="2">
    <location>
        <begin position="33"/>
        <end position="56"/>
    </location>
</feature>
<dbReference type="STRING" id="415426.Hbut_1549"/>
<dbReference type="GeneID" id="4782428"/>
<keyword evidence="2" id="KW-0812">Transmembrane</keyword>
<feature type="transmembrane region" description="Helical" evidence="2">
    <location>
        <begin position="148"/>
        <end position="168"/>
    </location>
</feature>
<keyword evidence="2" id="KW-0472">Membrane</keyword>
<proteinExistence type="predicted"/>
<keyword evidence="4" id="KW-1185">Reference proteome</keyword>
<evidence type="ECO:0000256" key="1">
    <source>
        <dbReference type="SAM" id="MobiDB-lite"/>
    </source>
</evidence>
<sequence>MAEKCRLPVALIAVTSFLSILILFLLIASDLAILDLVVTYLVAASLASGIATYLLARRLAATVYRAAELLRQNLEQQACVEPRVLTSYALLLHSAAGFEQVGAMWPLVTASAGIAGIYILVTSYYLLWRSIAAFREACNADNMASYPSVAAIAAALLASLGLAGVLLAPLYSRACRLLDSCGVQHDGQMQDEANTSTPSINSIPLRPS</sequence>
<dbReference type="KEGG" id="hbu:Hbut_1549"/>
<dbReference type="HOGENOM" id="CLU_1318507_0_0_2"/>
<feature type="compositionally biased region" description="Polar residues" evidence="1">
    <location>
        <begin position="191"/>
        <end position="202"/>
    </location>
</feature>
<protein>
    <submittedName>
        <fullName evidence="3">Uncharacterized protein</fullName>
    </submittedName>
</protein>
<dbReference type="RefSeq" id="WP_011822688.1">
    <property type="nucleotide sequence ID" value="NC_008818.1"/>
</dbReference>
<dbReference type="EnsemblBacteria" id="ABM81370">
    <property type="protein sequence ID" value="ABM81370"/>
    <property type="gene ID" value="Hbut_1549"/>
</dbReference>
<evidence type="ECO:0000256" key="2">
    <source>
        <dbReference type="SAM" id="Phobius"/>
    </source>
</evidence>
<evidence type="ECO:0000313" key="4">
    <source>
        <dbReference type="Proteomes" id="UP000002593"/>
    </source>
</evidence>
<dbReference type="EMBL" id="CP000493">
    <property type="protein sequence ID" value="ABM81370.1"/>
    <property type="molecule type" value="Genomic_DNA"/>
</dbReference>
<dbReference type="AlphaFoldDB" id="A2BN09"/>
<accession>A2BN09</accession>
<reference evidence="3 4" key="1">
    <citation type="journal article" date="2007" name="Archaea">
        <title>The genome of Hyperthermus butylicus: a sulfur-reducing, peptide fermenting, neutrophilic Crenarchaeote growing up to 108 degrees C.</title>
        <authorList>
            <person name="Brugger K."/>
            <person name="Chen L."/>
            <person name="Stark M."/>
            <person name="Zibat A."/>
            <person name="Redder P."/>
            <person name="Ruepp A."/>
            <person name="Awayez M."/>
            <person name="She Q."/>
            <person name="Garrett R.A."/>
            <person name="Klenk H.P."/>
        </authorList>
    </citation>
    <scope>NUCLEOTIDE SEQUENCE [LARGE SCALE GENOMIC DNA]</scope>
    <source>
        <strain evidence="4">DSM 5456 / JCM 9403 / PLM1-5</strain>
    </source>
</reference>
<dbReference type="Proteomes" id="UP000002593">
    <property type="component" value="Chromosome"/>
</dbReference>
<organism evidence="3 4">
    <name type="scientific">Hyperthermus butylicus (strain DSM 5456 / JCM 9403 / PLM1-5)</name>
    <dbReference type="NCBI Taxonomy" id="415426"/>
    <lineage>
        <taxon>Archaea</taxon>
        <taxon>Thermoproteota</taxon>
        <taxon>Thermoprotei</taxon>
        <taxon>Desulfurococcales</taxon>
        <taxon>Pyrodictiaceae</taxon>
        <taxon>Hyperthermus</taxon>
    </lineage>
</organism>
<feature type="region of interest" description="Disordered" evidence="1">
    <location>
        <begin position="188"/>
        <end position="208"/>
    </location>
</feature>